<organism evidence="2 3">
    <name type="scientific">Sabulicella glaciei</name>
    <dbReference type="NCBI Taxonomy" id="2984948"/>
    <lineage>
        <taxon>Bacteria</taxon>
        <taxon>Pseudomonadati</taxon>
        <taxon>Pseudomonadota</taxon>
        <taxon>Alphaproteobacteria</taxon>
        <taxon>Acetobacterales</taxon>
        <taxon>Acetobacteraceae</taxon>
        <taxon>Sabulicella</taxon>
    </lineage>
</organism>
<evidence type="ECO:0000256" key="1">
    <source>
        <dbReference type="SAM" id="MobiDB-lite"/>
    </source>
</evidence>
<dbReference type="EMBL" id="JAPFQI010000041">
    <property type="protein sequence ID" value="MCW8088475.1"/>
    <property type="molecule type" value="Genomic_DNA"/>
</dbReference>
<gene>
    <name evidence="2" type="ORF">OF850_23125</name>
</gene>
<protein>
    <submittedName>
        <fullName evidence="2">Uncharacterized protein</fullName>
    </submittedName>
</protein>
<proteinExistence type="predicted"/>
<feature type="region of interest" description="Disordered" evidence="1">
    <location>
        <begin position="1"/>
        <end position="21"/>
    </location>
</feature>
<reference evidence="2 3" key="1">
    <citation type="submission" date="2022-10" db="EMBL/GenBank/DDBJ databases">
        <title>Roseococcus glaciei nov., sp. nov., isolated from glacier.</title>
        <authorList>
            <person name="Liu Q."/>
            <person name="Xin Y.-H."/>
        </authorList>
    </citation>
    <scope>NUCLEOTIDE SEQUENCE [LARGE SCALE GENOMIC DNA]</scope>
    <source>
        <strain evidence="2 3">MDT2-1-1</strain>
    </source>
</reference>
<name>A0ABT3P244_9PROT</name>
<dbReference type="Proteomes" id="UP001526430">
    <property type="component" value="Unassembled WGS sequence"/>
</dbReference>
<keyword evidence="3" id="KW-1185">Reference proteome</keyword>
<dbReference type="RefSeq" id="WP_301592737.1">
    <property type="nucleotide sequence ID" value="NZ_JAPFQI010000041.1"/>
</dbReference>
<sequence>MQQESKNKAVRRPLPLPAQRKVPSLLPSAGIRSITRKSPGRSVDERLIHDLALLSDWNNVERKILRASARRATEFIAAPAHHRVALLRDQAHLLDDEHRRVVEEFHEKEIEALVRAVQMPFLAGESQKIASDIRAALESVFSRVGDERVLPLLREYAANELARVEAHAKHNRDERLKMIDRLGGEQDFVLVTTPRMISPVTYTTQLSRLTCEAVREQRRKELAEGASGDRSVTAFFHSKMMATLSQEDAERSWAAAEPTKEIPFMPKFGRLEVRDARDWLGELEEMGPSERAKSVLNKMPHLGPDLAEAAIRRITFPISPFARTYVGSVAGAVLEAGKHVLPGKPRRAMKSRAQEPKWGRAGTKAQLQAFMNFFTLRESFEQRNREGAALEILRGARRESAPAYLAAFLKHAPEFRFEAAAVIREDVEMWVAAFSRECDPYCSRVAERAIVEVCWDLLGQMEPHGEILLPDVKRSEMATSAATDWSRDPAAGPTLVSYQRALHLGVHLDPAWGPVLINLMQAAQAGRKGWVERIQRARDYKSRVAAQIKSEGKL</sequence>
<accession>A0ABT3P244</accession>
<evidence type="ECO:0000313" key="2">
    <source>
        <dbReference type="EMBL" id="MCW8088475.1"/>
    </source>
</evidence>
<comment type="caution">
    <text evidence="2">The sequence shown here is derived from an EMBL/GenBank/DDBJ whole genome shotgun (WGS) entry which is preliminary data.</text>
</comment>
<evidence type="ECO:0000313" key="3">
    <source>
        <dbReference type="Proteomes" id="UP001526430"/>
    </source>
</evidence>